<dbReference type="Proteomes" id="UP000193804">
    <property type="component" value="Unassembled WGS sequence"/>
</dbReference>
<organism evidence="1 2">
    <name type="scientific">Marivirga sericea</name>
    <dbReference type="NCBI Taxonomy" id="1028"/>
    <lineage>
        <taxon>Bacteria</taxon>
        <taxon>Pseudomonadati</taxon>
        <taxon>Bacteroidota</taxon>
        <taxon>Cytophagia</taxon>
        <taxon>Cytophagales</taxon>
        <taxon>Marivirgaceae</taxon>
        <taxon>Marivirga</taxon>
    </lineage>
</organism>
<dbReference type="EMBL" id="FXAW01000012">
    <property type="protein sequence ID" value="SMG52716.1"/>
    <property type="molecule type" value="Genomic_DNA"/>
</dbReference>
<evidence type="ECO:0000313" key="2">
    <source>
        <dbReference type="Proteomes" id="UP000193804"/>
    </source>
</evidence>
<accession>A0A1X7LFS6</accession>
<name>A0A1X7LFS6_9BACT</name>
<dbReference type="RefSeq" id="WP_085519109.1">
    <property type="nucleotide sequence ID" value="NZ_FXAW01000012.1"/>
</dbReference>
<sequence length="171" mass="19834">MEEQIINKVKKSPLVSFDLEDIVDKALERKTIDLKDNLFQGMVLREKDFRVFVKEHDWSQYKDCYVNITCSEDAIIPNWAYMLLVSKLSSLARLIVQGDVNELEKEILRLKLNEIDYSQFQDGKIVIKGCSDLSHPEFAFTEITNRMMPFVSSLMYGEPCSTVPIYKAPKK</sequence>
<protein>
    <recommendedName>
        <fullName evidence="3">DUF2480 family protein</fullName>
    </recommendedName>
</protein>
<gene>
    <name evidence="1" type="ORF">SAMN05661096_03992</name>
</gene>
<proteinExistence type="predicted"/>
<keyword evidence="2" id="KW-1185">Reference proteome</keyword>
<evidence type="ECO:0008006" key="3">
    <source>
        <dbReference type="Google" id="ProtNLM"/>
    </source>
</evidence>
<dbReference type="OrthoDB" id="9803040at2"/>
<dbReference type="InterPro" id="IPR018914">
    <property type="entry name" value="DUF2480"/>
</dbReference>
<dbReference type="STRING" id="1028.SAMN05661096_03992"/>
<dbReference type="Pfam" id="PF10652">
    <property type="entry name" value="DUF2480"/>
    <property type="match status" value="1"/>
</dbReference>
<reference evidence="2" key="1">
    <citation type="submission" date="2017-04" db="EMBL/GenBank/DDBJ databases">
        <authorList>
            <person name="Varghese N."/>
            <person name="Submissions S."/>
        </authorList>
    </citation>
    <scope>NUCLEOTIDE SEQUENCE [LARGE SCALE GENOMIC DNA]</scope>
    <source>
        <strain evidence="2">DSM 4125</strain>
    </source>
</reference>
<evidence type="ECO:0000313" key="1">
    <source>
        <dbReference type="EMBL" id="SMG52716.1"/>
    </source>
</evidence>
<dbReference type="AlphaFoldDB" id="A0A1X7LFS6"/>